<dbReference type="AlphaFoldDB" id="A0A1G2SL27"/>
<sequence>MGDRATLKPELSNEFVQWVKKEILYFLLKRPHLVLLYNVAFLWQRAIGYPWPKKGWFPKNYLDTLDKELEHHILARIATLARLTQKIGSPNVVFTETFLSKVTDNQFCLGAGAFDDTFRAFIAEVFPFANEIPHFFDHLYEEFVRISKLPTDHWWHLEECDGKLTLCVNPERRRKRQNDHVVTFKKAKSV</sequence>
<name>A0A1G2SL27_9BACT</name>
<comment type="caution">
    <text evidence="1">The sequence shown here is derived from an EMBL/GenBank/DDBJ whole genome shotgun (WGS) entry which is preliminary data.</text>
</comment>
<reference evidence="1 2" key="1">
    <citation type="journal article" date="2016" name="Nat. Commun.">
        <title>Thousands of microbial genomes shed light on interconnected biogeochemical processes in an aquifer system.</title>
        <authorList>
            <person name="Anantharaman K."/>
            <person name="Brown C.T."/>
            <person name="Hug L.A."/>
            <person name="Sharon I."/>
            <person name="Castelle C.J."/>
            <person name="Probst A.J."/>
            <person name="Thomas B.C."/>
            <person name="Singh A."/>
            <person name="Wilkins M.J."/>
            <person name="Karaoz U."/>
            <person name="Brodie E.L."/>
            <person name="Williams K.H."/>
            <person name="Hubbard S.S."/>
            <person name="Banfield J.F."/>
        </authorList>
    </citation>
    <scope>NUCLEOTIDE SEQUENCE [LARGE SCALE GENOMIC DNA]</scope>
</reference>
<accession>A0A1G2SL27</accession>
<gene>
    <name evidence="1" type="ORF">A2591_02105</name>
</gene>
<dbReference type="EMBL" id="MHUZ01000019">
    <property type="protein sequence ID" value="OHA85724.1"/>
    <property type="molecule type" value="Genomic_DNA"/>
</dbReference>
<evidence type="ECO:0000313" key="1">
    <source>
        <dbReference type="EMBL" id="OHA85724.1"/>
    </source>
</evidence>
<evidence type="ECO:0000313" key="2">
    <source>
        <dbReference type="Proteomes" id="UP000178168"/>
    </source>
</evidence>
<dbReference type="Proteomes" id="UP000178168">
    <property type="component" value="Unassembled WGS sequence"/>
</dbReference>
<organism evidence="1 2">
    <name type="scientific">Candidatus Yonathbacteria bacterium RIFOXYD1_FULL_52_36</name>
    <dbReference type="NCBI Taxonomy" id="1802730"/>
    <lineage>
        <taxon>Bacteria</taxon>
        <taxon>Candidatus Yonathiibacteriota</taxon>
    </lineage>
</organism>
<protein>
    <submittedName>
        <fullName evidence="1">Uncharacterized protein</fullName>
    </submittedName>
</protein>
<proteinExistence type="predicted"/>